<dbReference type="KEGG" id="emg:BBD33_05155"/>
<dbReference type="EMBL" id="MPOG01000010">
    <property type="protein sequence ID" value="OOH95538.1"/>
    <property type="molecule type" value="Genomic_DNA"/>
</dbReference>
<dbReference type="AlphaFoldDB" id="A0A1V3U1C2"/>
<proteinExistence type="predicted"/>
<comment type="caution">
    <text evidence="1">The sequence shown here is derived from an EMBL/GenBank/DDBJ whole genome shotgun (WGS) entry which is preliminary data.</text>
</comment>
<dbReference type="STRING" id="238.BBD35_06985"/>
<keyword evidence="2" id="KW-1185">Reference proteome</keyword>
<name>A0A1V3U1C2_ELIME</name>
<organism evidence="1 2">
    <name type="scientific">Elizabethkingia meningoseptica</name>
    <name type="common">Chryseobacterium meningosepticum</name>
    <dbReference type="NCBI Taxonomy" id="238"/>
    <lineage>
        <taxon>Bacteria</taxon>
        <taxon>Pseudomonadati</taxon>
        <taxon>Bacteroidota</taxon>
        <taxon>Flavobacteriia</taxon>
        <taxon>Flavobacteriales</taxon>
        <taxon>Weeksellaceae</taxon>
        <taxon>Elizabethkingia</taxon>
    </lineage>
</organism>
<protein>
    <submittedName>
        <fullName evidence="1">Uncharacterized protein</fullName>
    </submittedName>
</protein>
<evidence type="ECO:0000313" key="1">
    <source>
        <dbReference type="EMBL" id="OOH95538.1"/>
    </source>
</evidence>
<sequence length="63" mass="7392">MKIKFILTLICSLSIQLFIAQTEIKKPKETFGLYLDAFLRNATYKIKSIILVNNEYQNHCVRI</sequence>
<dbReference type="OrthoDB" id="1243155at2"/>
<accession>A0A1V3U1C2</accession>
<gene>
    <name evidence="1" type="ORF">BMF97_09255</name>
</gene>
<reference evidence="1 2" key="1">
    <citation type="submission" date="2016-11" db="EMBL/GenBank/DDBJ databases">
        <title>Genome sequence and comparative genomic analysis of clinical strain Elizabethkingia meningoseptica 61421 PRCM.</title>
        <authorList>
            <person name="Wang M."/>
            <person name="Hu S."/>
            <person name="Cao L."/>
            <person name="Jiang T."/>
            <person name="Zhou Y."/>
            <person name="Ming D."/>
        </authorList>
    </citation>
    <scope>NUCLEOTIDE SEQUENCE [LARGE SCALE GENOMIC DNA]</scope>
    <source>
        <strain evidence="1 2">61421 PRCM</strain>
    </source>
</reference>
<dbReference type="Proteomes" id="UP000188947">
    <property type="component" value="Unassembled WGS sequence"/>
</dbReference>
<evidence type="ECO:0000313" key="2">
    <source>
        <dbReference type="Proteomes" id="UP000188947"/>
    </source>
</evidence>